<dbReference type="Gene3D" id="2.60.120.580">
    <property type="entry name" value="Acetamidase/Formamidase-like domains"/>
    <property type="match status" value="2"/>
</dbReference>
<dbReference type="RefSeq" id="WP_265382717.1">
    <property type="nucleotide sequence ID" value="NZ_CP110615.1"/>
</dbReference>
<dbReference type="PANTHER" id="PTHR31891">
    <property type="entry name" value="FORMAMIDASE C869.04-RELATED"/>
    <property type="match status" value="1"/>
</dbReference>
<protein>
    <submittedName>
        <fullName evidence="1">Acetamidase/formamidase family protein</fullName>
    </submittedName>
</protein>
<accession>A0ABY6NYY5</accession>
<dbReference type="PANTHER" id="PTHR31891:SF1">
    <property type="entry name" value="FORMAMIDASE C869.04-RELATED"/>
    <property type="match status" value="1"/>
</dbReference>
<name>A0ABY6NYY5_9NOCA</name>
<dbReference type="InterPro" id="IPR004304">
    <property type="entry name" value="FmdA_AmdA"/>
</dbReference>
<gene>
    <name evidence="1" type="ORF">RHODO2019_16020</name>
</gene>
<dbReference type="SUPFAM" id="SSF141130">
    <property type="entry name" value="Acetamidase/Formamidase-like"/>
    <property type="match status" value="1"/>
</dbReference>
<dbReference type="Gene3D" id="3.10.28.20">
    <property type="entry name" value="Acetamidase/Formamidase-like domains"/>
    <property type="match status" value="1"/>
</dbReference>
<dbReference type="Proteomes" id="UP001164965">
    <property type="component" value="Chromosome"/>
</dbReference>
<dbReference type="EMBL" id="CP110615">
    <property type="protein sequence ID" value="UZJ24610.1"/>
    <property type="molecule type" value="Genomic_DNA"/>
</dbReference>
<reference evidence="1" key="1">
    <citation type="submission" date="2022-10" db="EMBL/GenBank/DDBJ databases">
        <title>Rhodococcus sp.75.</title>
        <authorList>
            <person name="Sun M."/>
        </authorList>
    </citation>
    <scope>NUCLEOTIDE SEQUENCE</scope>
    <source>
        <strain evidence="1">75</strain>
    </source>
</reference>
<sequence length="333" mass="34746">MTTHHLARERRTLHGTFDERTPPVLAVHSGDVVELSTLDAHWYEPHQPALAADPDAELVPWAELDRLRDPGHALSGPVAIVGAEPGDVVEVRLLEVVPGSFGWTRAGGWSSWANDGCGVSEVGTELLRWRLDGEHGVDQHGDRVRLRPFLGVVGLCPAGPAPDGEGVGPDGLAHSTVPPRRVGGNLDCRELVAGSSLFLPVEVPGALLSVGDGHAAQGDGEVSGVALECPVEAVRLQVVLHRAGSETAAVPGLPRATTPAGEITFGLDADLNAATLQALNAMVDLLVARHGLSRPRALALCSVAVDLRVTQVVNRVHGVHAVLPPGRLTVGGS</sequence>
<evidence type="ECO:0000313" key="2">
    <source>
        <dbReference type="Proteomes" id="UP001164965"/>
    </source>
</evidence>
<evidence type="ECO:0000313" key="1">
    <source>
        <dbReference type="EMBL" id="UZJ24610.1"/>
    </source>
</evidence>
<organism evidence="1 2">
    <name type="scientific">Rhodococcus antarcticus</name>
    <dbReference type="NCBI Taxonomy" id="2987751"/>
    <lineage>
        <taxon>Bacteria</taxon>
        <taxon>Bacillati</taxon>
        <taxon>Actinomycetota</taxon>
        <taxon>Actinomycetes</taxon>
        <taxon>Mycobacteriales</taxon>
        <taxon>Nocardiaceae</taxon>
        <taxon>Rhodococcus</taxon>
    </lineage>
</organism>
<proteinExistence type="predicted"/>
<dbReference type="Pfam" id="PF03069">
    <property type="entry name" value="FmdA_AmdA"/>
    <property type="match status" value="2"/>
</dbReference>
<keyword evidence="2" id="KW-1185">Reference proteome</keyword>